<dbReference type="AlphaFoldDB" id="A0A9D4CC11"/>
<name>A0A9D4CC11_DREPO</name>
<keyword evidence="2" id="KW-1185">Reference proteome</keyword>
<accession>A0A9D4CC11</accession>
<dbReference type="EMBL" id="JAIWYP010000013">
    <property type="protein sequence ID" value="KAH3721391.1"/>
    <property type="molecule type" value="Genomic_DNA"/>
</dbReference>
<reference evidence="1" key="2">
    <citation type="submission" date="2020-11" db="EMBL/GenBank/DDBJ databases">
        <authorList>
            <person name="McCartney M.A."/>
            <person name="Auch B."/>
            <person name="Kono T."/>
            <person name="Mallez S."/>
            <person name="Becker A."/>
            <person name="Gohl D.M."/>
            <person name="Silverstein K.A.T."/>
            <person name="Koren S."/>
            <person name="Bechman K.B."/>
            <person name="Herman A."/>
            <person name="Abrahante J.E."/>
            <person name="Garbe J."/>
        </authorList>
    </citation>
    <scope>NUCLEOTIDE SEQUENCE</scope>
    <source>
        <strain evidence="1">Duluth1</strain>
        <tissue evidence="1">Whole animal</tissue>
    </source>
</reference>
<reference evidence="1" key="1">
    <citation type="journal article" date="2019" name="bioRxiv">
        <title>The Genome of the Zebra Mussel, Dreissena polymorpha: A Resource for Invasive Species Research.</title>
        <authorList>
            <person name="McCartney M.A."/>
            <person name="Auch B."/>
            <person name="Kono T."/>
            <person name="Mallez S."/>
            <person name="Zhang Y."/>
            <person name="Obille A."/>
            <person name="Becker A."/>
            <person name="Abrahante J.E."/>
            <person name="Garbe J."/>
            <person name="Badalamenti J.P."/>
            <person name="Herman A."/>
            <person name="Mangelson H."/>
            <person name="Liachko I."/>
            <person name="Sullivan S."/>
            <person name="Sone E.D."/>
            <person name="Koren S."/>
            <person name="Silverstein K.A.T."/>
            <person name="Beckman K.B."/>
            <person name="Gohl D.M."/>
        </authorList>
    </citation>
    <scope>NUCLEOTIDE SEQUENCE</scope>
    <source>
        <strain evidence="1">Duluth1</strain>
        <tissue evidence="1">Whole animal</tissue>
    </source>
</reference>
<organism evidence="1 2">
    <name type="scientific">Dreissena polymorpha</name>
    <name type="common">Zebra mussel</name>
    <name type="synonym">Mytilus polymorpha</name>
    <dbReference type="NCBI Taxonomy" id="45954"/>
    <lineage>
        <taxon>Eukaryota</taxon>
        <taxon>Metazoa</taxon>
        <taxon>Spiralia</taxon>
        <taxon>Lophotrochozoa</taxon>
        <taxon>Mollusca</taxon>
        <taxon>Bivalvia</taxon>
        <taxon>Autobranchia</taxon>
        <taxon>Heteroconchia</taxon>
        <taxon>Euheterodonta</taxon>
        <taxon>Imparidentia</taxon>
        <taxon>Neoheterodontei</taxon>
        <taxon>Myida</taxon>
        <taxon>Dreissenoidea</taxon>
        <taxon>Dreissenidae</taxon>
        <taxon>Dreissena</taxon>
    </lineage>
</organism>
<comment type="caution">
    <text evidence="1">The sequence shown here is derived from an EMBL/GenBank/DDBJ whole genome shotgun (WGS) entry which is preliminary data.</text>
</comment>
<protein>
    <submittedName>
        <fullName evidence="1">Uncharacterized protein</fullName>
    </submittedName>
</protein>
<evidence type="ECO:0000313" key="1">
    <source>
        <dbReference type="EMBL" id="KAH3721391.1"/>
    </source>
</evidence>
<gene>
    <name evidence="1" type="ORF">DPMN_064314</name>
</gene>
<proteinExistence type="predicted"/>
<evidence type="ECO:0000313" key="2">
    <source>
        <dbReference type="Proteomes" id="UP000828390"/>
    </source>
</evidence>
<dbReference type="Proteomes" id="UP000828390">
    <property type="component" value="Unassembled WGS sequence"/>
</dbReference>
<sequence>MGASVQGQLKQGFVSETSKGTLVQSPMKTQLQPVGQGQQPTQIKQIKLPGGQMLQVAGIIAMSVANDDELQMQEGGFVVILHCFSVLNHFHEIIRLLQNKRHYYLPLASV</sequence>